<dbReference type="InterPro" id="IPR011333">
    <property type="entry name" value="SKP1/BTB/POZ_sf"/>
</dbReference>
<dbReference type="PANTHER" id="PTHR22872">
    <property type="entry name" value="BTK-BINDING PROTEIN-RELATED"/>
    <property type="match status" value="1"/>
</dbReference>
<dbReference type="InterPro" id="IPR000408">
    <property type="entry name" value="Reg_chr_condens"/>
</dbReference>
<dbReference type="SMART" id="SM00248">
    <property type="entry name" value="ANK"/>
    <property type="match status" value="2"/>
</dbReference>
<protein>
    <submittedName>
        <fullName evidence="6">RCC1/BLIP-II protein</fullName>
    </submittedName>
</protein>
<dbReference type="PROSITE" id="PS50097">
    <property type="entry name" value="BTB"/>
    <property type="match status" value="2"/>
</dbReference>
<feature type="region of interest" description="Disordered" evidence="4">
    <location>
        <begin position="161"/>
        <end position="186"/>
    </location>
</feature>
<keyword evidence="1" id="KW-0677">Repeat</keyword>
<feature type="compositionally biased region" description="Low complexity" evidence="4">
    <location>
        <begin position="1300"/>
        <end position="1321"/>
    </location>
</feature>
<dbReference type="OrthoDB" id="1893551at2759"/>
<feature type="compositionally biased region" description="Low complexity" evidence="4">
    <location>
        <begin position="166"/>
        <end position="181"/>
    </location>
</feature>
<dbReference type="SMART" id="SM00225">
    <property type="entry name" value="BTB"/>
    <property type="match status" value="2"/>
</dbReference>
<dbReference type="PROSITE" id="PS50012">
    <property type="entry name" value="RCC1_3"/>
    <property type="match status" value="1"/>
</dbReference>
<evidence type="ECO:0000313" key="7">
    <source>
        <dbReference type="Proteomes" id="UP000193719"/>
    </source>
</evidence>
<feature type="domain" description="BTB" evidence="5">
    <location>
        <begin position="677"/>
        <end position="798"/>
    </location>
</feature>
<evidence type="ECO:0000256" key="3">
    <source>
        <dbReference type="SAM" id="Coils"/>
    </source>
</evidence>
<feature type="repeat" description="RCC1" evidence="2">
    <location>
        <begin position="317"/>
        <end position="370"/>
    </location>
</feature>
<feature type="compositionally biased region" description="Low complexity" evidence="4">
    <location>
        <begin position="1159"/>
        <end position="1168"/>
    </location>
</feature>
<dbReference type="SUPFAM" id="SSF50985">
    <property type="entry name" value="RCC1/BLIP-II"/>
    <property type="match status" value="1"/>
</dbReference>
<sequence>MSDIIYKCVLQHDIDQLRSLLKKQPNSKDINYYSSFTGQTPLLLACSLDHRDSLLALIQCPLVNVNLQDLESGYTALHYCLYHGKLQFTIDILKLRRADCNLALKDKEGMTCFDLLNSSFKALQKVKIENEKINIVKNGSSFDVLNTEIINSDIDTDLEDKKNHLSNNSDDNNSDNDYSFSDDSDINKENTDSLKCQPSMSLWTWGSNSNYVLGHNNTDNRTSPESVRLDLPLRNNDKGIHSIQLFTPLIHKTTMSKFHTVVKVGNEVQLCGHGKIGRLGFGNEATQFNLKTLRIDNCQIQNFSVGYNHTLFIGSNGELFTCGDNTFGQLGYETENSVMETMPKEVQSLKNIPIIKASSCKYHNLALARNGTLYSWGLNLGQLGHPAKYDTIKTPKRVSLIIQQDIIDIKTCVTASACLLSSYSVIILVNYTTQKLNFVIPPKPLYQLTAQNFEVSNRKSYLKKKNVQKTKITAIESNQNNNFIALSESGDIYTWKVDIPKSKSNNDEKKIPGEKLKQKSSISNIAVNIGRAAIPGEIAYILNSKETDLVSVSDAYLVYSTERNYMKPLKIAIGIDGNILYSTKFGDAYFGVLKNKSDFKDIALKSNSKFYKFKKIPALQHIVDVFANSSGAYGAIRSDYRPKLIPIIKGTLSEDISDLYQTTANFIDKKLIYDGIYDVIFETSDNIYHYANSAILAARSNYFYELFVLQQYKNNASRIVNANSNYIIKELDNNDKSIKTEVLHEEIIDDIITLFVTKLMSSKNNSLDNIYRNNLFIFSLKDIHSQSLSVLLKFIYSDVFDNMIMKQRYINKNSRKLYEDFITLAKLFECYDSHNKLPTTTYKPTTNIYMSEELTQINNVVQFDYSKQLERMWHDTGLLKLSDVILKLDCNVSLPVHRSILSKRSKFFEVILAMDSIWIHRDKDFDNKIIIDFSHVKMEYMSFILRYIYGDFGVEQFENKFQKHVEEKYKIPCNKLDNYIDLIVEIIILADELMLDEFIDICSRILGSVLDINNVVNILQISEKYNAFKLKASCIQFICSNLITLIENGKIDILDHDVLYEIQESLQQLQNKKFKFTRGENSYYKRIKTMAEEETNQKKLREKSKRQEKKNRKNSTNKEKEKGKEIKIEEELWQPSQEDIQEQILIYQLAMAEQEARKNNNNSSNNTNGKKKKKNAKGKDSDSSNGNNKNSNNYSKIKENKDLYDLSFIAEIQDEIASNSNNFASSSSSLNLQTENKNVNDSNSSINNNKSSKSKKVKYSKLDIFSPESTRKNAWEITSPTNLDTKKTISNVVSASPKNTTTWNTSSLTSNANSQSSTTVSGLASKGWANTVPNKNNNDNNNSNNKKLIEKSENNNNVLSFKEIMKLEQEKENNSSTSSINKPSNSFKGFQKLSQKERIKASKLLAAETSEPTEKVAWGGAGMINKNKGPSILALQHNNETINGSSKKSATKNNAWSNRSFLNIQQEQLKTQKAQQKKLNKSLMQIQTEEKAIEAILSFYKQTSNLENGEWFSVSTL</sequence>
<dbReference type="EMBL" id="MCFH01000055">
    <property type="protein sequence ID" value="ORX43153.1"/>
    <property type="molecule type" value="Genomic_DNA"/>
</dbReference>
<evidence type="ECO:0000256" key="4">
    <source>
        <dbReference type="SAM" id="MobiDB-lite"/>
    </source>
</evidence>
<feature type="domain" description="BTB" evidence="5">
    <location>
        <begin position="882"/>
        <end position="949"/>
    </location>
</feature>
<feature type="compositionally biased region" description="Basic residues" evidence="4">
    <location>
        <begin position="1100"/>
        <end position="1115"/>
    </location>
</feature>
<dbReference type="InterPro" id="IPR009091">
    <property type="entry name" value="RCC1/BLIP-II"/>
</dbReference>
<reference evidence="6 7" key="1">
    <citation type="submission" date="2016-08" db="EMBL/GenBank/DDBJ databases">
        <title>Genomes of anaerobic fungi encode conserved fungal cellulosomes for biomass hydrolysis.</title>
        <authorList>
            <consortium name="DOE Joint Genome Institute"/>
            <person name="Haitjema C.H."/>
            <person name="Gilmore S.P."/>
            <person name="Henske J.K."/>
            <person name="Solomon K.V."/>
            <person name="De Groot R."/>
            <person name="Kuo A."/>
            <person name="Mondo S.J."/>
            <person name="Salamov A.A."/>
            <person name="Labutti K."/>
            <person name="Zhao Z."/>
            <person name="Chiniquy J."/>
            <person name="Barry K."/>
            <person name="Brewer H.M."/>
            <person name="Purvine S.O."/>
            <person name="Wright A.T."/>
            <person name="Boxma B."/>
            <person name="Van Alen T."/>
            <person name="Hackstein J.H."/>
            <person name="Baker S.E."/>
            <person name="Grigoriev I.V."/>
            <person name="O'Malley M.A."/>
        </authorList>
    </citation>
    <scope>NUCLEOTIDE SEQUENCE [LARGE SCALE GENOMIC DNA]</scope>
    <source>
        <strain evidence="7">finn</strain>
    </source>
</reference>
<proteinExistence type="predicted"/>
<dbReference type="CDD" id="cd18500">
    <property type="entry name" value="BACK_IBtk"/>
    <property type="match status" value="1"/>
</dbReference>
<feature type="region of interest" description="Disordered" evidence="4">
    <location>
        <begin position="1300"/>
        <end position="1354"/>
    </location>
</feature>
<feature type="region of interest" description="Disordered" evidence="4">
    <location>
        <begin position="1094"/>
        <end position="1124"/>
    </location>
</feature>
<reference evidence="6 7" key="2">
    <citation type="submission" date="2016-08" db="EMBL/GenBank/DDBJ databases">
        <title>Pervasive Adenine N6-methylation of Active Genes in Fungi.</title>
        <authorList>
            <consortium name="DOE Joint Genome Institute"/>
            <person name="Mondo S.J."/>
            <person name="Dannebaum R.O."/>
            <person name="Kuo R.C."/>
            <person name="Labutti K."/>
            <person name="Haridas S."/>
            <person name="Kuo A."/>
            <person name="Salamov A."/>
            <person name="Ahrendt S.R."/>
            <person name="Lipzen A."/>
            <person name="Sullivan W."/>
            <person name="Andreopoulos W.B."/>
            <person name="Clum A."/>
            <person name="Lindquist E."/>
            <person name="Daum C."/>
            <person name="Ramamoorthy G.K."/>
            <person name="Gryganskyi A."/>
            <person name="Culley D."/>
            <person name="Magnuson J.K."/>
            <person name="James T.Y."/>
            <person name="O'Malley M.A."/>
            <person name="Stajich J.E."/>
            <person name="Spatafora J.W."/>
            <person name="Visel A."/>
            <person name="Grigoriev I.V."/>
        </authorList>
    </citation>
    <scope>NUCLEOTIDE SEQUENCE [LARGE SCALE GENOMIC DNA]</scope>
    <source>
        <strain evidence="7">finn</strain>
    </source>
</reference>
<feature type="region of interest" description="Disordered" evidence="4">
    <location>
        <begin position="1369"/>
        <end position="1388"/>
    </location>
</feature>
<gene>
    <name evidence="6" type="ORF">BCR36DRAFT_406884</name>
</gene>
<comment type="caution">
    <text evidence="6">The sequence shown here is derived from an EMBL/GenBank/DDBJ whole genome shotgun (WGS) entry which is preliminary data.</text>
</comment>
<feature type="compositionally biased region" description="Low complexity" evidence="4">
    <location>
        <begin position="1234"/>
        <end position="1251"/>
    </location>
</feature>
<dbReference type="InterPro" id="IPR002110">
    <property type="entry name" value="Ankyrin_rpt"/>
</dbReference>
<dbReference type="SUPFAM" id="SSF54695">
    <property type="entry name" value="POZ domain"/>
    <property type="match status" value="2"/>
</dbReference>
<dbReference type="InterPro" id="IPR036770">
    <property type="entry name" value="Ankyrin_rpt-contain_sf"/>
</dbReference>
<evidence type="ECO:0000256" key="2">
    <source>
        <dbReference type="PROSITE-ProRule" id="PRU00235"/>
    </source>
</evidence>
<dbReference type="InterPro" id="IPR000210">
    <property type="entry name" value="BTB/POZ_dom"/>
</dbReference>
<dbReference type="Gene3D" id="2.130.10.30">
    <property type="entry name" value="Regulator of chromosome condensation 1/beta-lactamase-inhibitor protein II"/>
    <property type="match status" value="1"/>
</dbReference>
<dbReference type="Pfam" id="PF12796">
    <property type="entry name" value="Ank_2"/>
    <property type="match status" value="1"/>
</dbReference>
<dbReference type="SUPFAM" id="SSF48403">
    <property type="entry name" value="Ankyrin repeat"/>
    <property type="match status" value="1"/>
</dbReference>
<dbReference type="InterPro" id="IPR051625">
    <property type="entry name" value="Signaling_Regulatory_Domain"/>
</dbReference>
<dbReference type="STRING" id="1754191.A0A1Y1UXY4"/>
<keyword evidence="3" id="KW-0175">Coiled coil</keyword>
<dbReference type="Proteomes" id="UP000193719">
    <property type="component" value="Unassembled WGS sequence"/>
</dbReference>
<dbReference type="PANTHER" id="PTHR22872:SF2">
    <property type="entry name" value="INHIBITOR OF BRUTON TYROSINE KINASE"/>
    <property type="match status" value="1"/>
</dbReference>
<evidence type="ECO:0000259" key="5">
    <source>
        <dbReference type="PROSITE" id="PS50097"/>
    </source>
</evidence>
<name>A0A1Y1UXY4_9FUNG</name>
<feature type="coiled-coil region" evidence="3">
    <location>
        <begin position="1462"/>
        <end position="1489"/>
    </location>
</feature>
<dbReference type="Pfam" id="PF00651">
    <property type="entry name" value="BTB"/>
    <property type="match status" value="1"/>
</dbReference>
<dbReference type="Gene3D" id="1.25.40.20">
    <property type="entry name" value="Ankyrin repeat-containing domain"/>
    <property type="match status" value="1"/>
</dbReference>
<accession>A0A1Y1UXY4</accession>
<feature type="compositionally biased region" description="Low complexity" evidence="4">
    <location>
        <begin position="1334"/>
        <end position="1346"/>
    </location>
</feature>
<feature type="region of interest" description="Disordered" evidence="4">
    <location>
        <begin position="1156"/>
        <end position="1196"/>
    </location>
</feature>
<evidence type="ECO:0000313" key="6">
    <source>
        <dbReference type="EMBL" id="ORX43153.1"/>
    </source>
</evidence>
<dbReference type="CDD" id="cd18186">
    <property type="entry name" value="BTB_POZ_ZBTB_KLHL-like"/>
    <property type="match status" value="2"/>
</dbReference>
<evidence type="ECO:0000256" key="1">
    <source>
        <dbReference type="ARBA" id="ARBA00022737"/>
    </source>
</evidence>
<dbReference type="Pfam" id="PF00415">
    <property type="entry name" value="RCC1"/>
    <property type="match status" value="1"/>
</dbReference>
<keyword evidence="7" id="KW-1185">Reference proteome</keyword>
<feature type="compositionally biased region" description="Low complexity" evidence="4">
    <location>
        <begin position="1183"/>
        <end position="1195"/>
    </location>
</feature>
<organism evidence="6 7">
    <name type="scientific">Piromyces finnis</name>
    <dbReference type="NCBI Taxonomy" id="1754191"/>
    <lineage>
        <taxon>Eukaryota</taxon>
        <taxon>Fungi</taxon>
        <taxon>Fungi incertae sedis</taxon>
        <taxon>Chytridiomycota</taxon>
        <taxon>Chytridiomycota incertae sedis</taxon>
        <taxon>Neocallimastigomycetes</taxon>
        <taxon>Neocallimastigales</taxon>
        <taxon>Neocallimastigaceae</taxon>
        <taxon>Piromyces</taxon>
    </lineage>
</organism>
<feature type="compositionally biased region" description="Low complexity" evidence="4">
    <location>
        <begin position="1374"/>
        <end position="1386"/>
    </location>
</feature>
<feature type="region of interest" description="Disordered" evidence="4">
    <location>
        <begin position="1234"/>
        <end position="1255"/>
    </location>
</feature>
<dbReference type="Gene3D" id="3.30.710.10">
    <property type="entry name" value="Potassium Channel Kv1.1, Chain A"/>
    <property type="match status" value="2"/>
</dbReference>
<dbReference type="Gene3D" id="1.25.40.420">
    <property type="match status" value="1"/>
</dbReference>